<reference evidence="3" key="2">
    <citation type="journal article" date="2023" name="IMA Fungus">
        <title>Comparative genomic study of the Penicillium genus elucidates a diverse pangenome and 15 lateral gene transfer events.</title>
        <authorList>
            <person name="Petersen C."/>
            <person name="Sorensen T."/>
            <person name="Nielsen M.R."/>
            <person name="Sondergaard T.E."/>
            <person name="Sorensen J.L."/>
            <person name="Fitzpatrick D.A."/>
            <person name="Frisvad J.C."/>
            <person name="Nielsen K.L."/>
        </authorList>
    </citation>
    <scope>NUCLEOTIDE SEQUENCE</scope>
    <source>
        <strain evidence="3">IBT 17660</strain>
    </source>
</reference>
<organism evidence="3 4">
    <name type="scientific">Penicillium desertorum</name>
    <dbReference type="NCBI Taxonomy" id="1303715"/>
    <lineage>
        <taxon>Eukaryota</taxon>
        <taxon>Fungi</taxon>
        <taxon>Dikarya</taxon>
        <taxon>Ascomycota</taxon>
        <taxon>Pezizomycotina</taxon>
        <taxon>Eurotiomycetes</taxon>
        <taxon>Eurotiomycetidae</taxon>
        <taxon>Eurotiales</taxon>
        <taxon>Aspergillaceae</taxon>
        <taxon>Penicillium</taxon>
    </lineage>
</organism>
<dbReference type="EMBL" id="JAPWDO010000001">
    <property type="protein sequence ID" value="KAJ5487680.1"/>
    <property type="molecule type" value="Genomic_DNA"/>
</dbReference>
<gene>
    <name evidence="3" type="ORF">N7530_001980</name>
</gene>
<feature type="domain" description="Bacteriophage T5 Orf172 DNA-binding" evidence="2">
    <location>
        <begin position="177"/>
        <end position="271"/>
    </location>
</feature>
<dbReference type="OrthoDB" id="4503155at2759"/>
<evidence type="ECO:0000313" key="3">
    <source>
        <dbReference type="EMBL" id="KAJ5487680.1"/>
    </source>
</evidence>
<reference evidence="3" key="1">
    <citation type="submission" date="2022-12" db="EMBL/GenBank/DDBJ databases">
        <authorList>
            <person name="Petersen C."/>
        </authorList>
    </citation>
    <scope>NUCLEOTIDE SEQUENCE</scope>
    <source>
        <strain evidence="3">IBT 17660</strain>
    </source>
</reference>
<evidence type="ECO:0000313" key="4">
    <source>
        <dbReference type="Proteomes" id="UP001147760"/>
    </source>
</evidence>
<feature type="compositionally biased region" description="Polar residues" evidence="1">
    <location>
        <begin position="305"/>
        <end position="321"/>
    </location>
</feature>
<evidence type="ECO:0000259" key="2">
    <source>
        <dbReference type="Pfam" id="PF10544"/>
    </source>
</evidence>
<dbReference type="PANTHER" id="PTHR28094:SF1">
    <property type="entry name" value="MEIOTICALLY UP-REGULATED GENE 113 PROTEIN"/>
    <property type="match status" value="1"/>
</dbReference>
<sequence length="358" mass="40892">MMQSAMETPGNVFIYLSGLLEIAYGPMLKCVQLRGGTEPCGNKIARANLEPVKESFGHLYAILNEPDHKLHDKDGVFNDVLAELIKRCLCQRQHHQNSDDAKSQWLKELYNDEKRHQLRCKLQTYLFDCLEEESIISAPPETEFELCTSNKSSVNKYDVQLKVTAKLLEPLTKEVPGFVYLLSHPREPKMFKVGHTENPDKRFADHKRCYEDFNVVKKALVRFPHRIEQLMIAEYSLKHYKLKEKCNRCNQSHMEWLRGSEAKLMASFNKWVKFALTDKSPYDENGRFRSKTVALPPPAMDFKPSTPTSAKKGSGRRSTGTLPEEQPSPSRPSVVKSGIRVIEEGMSTLDLGREQASS</sequence>
<dbReference type="PANTHER" id="PTHR28094">
    <property type="entry name" value="MEIOTICALLY UP-REGULATED GENE 113 PROTEIN"/>
    <property type="match status" value="1"/>
</dbReference>
<accession>A0A9X0BXE6</accession>
<protein>
    <recommendedName>
        <fullName evidence="2">Bacteriophage T5 Orf172 DNA-binding domain-containing protein</fullName>
    </recommendedName>
</protein>
<dbReference type="Pfam" id="PF10544">
    <property type="entry name" value="T5orf172"/>
    <property type="match status" value="1"/>
</dbReference>
<proteinExistence type="predicted"/>
<dbReference type="InterPro" id="IPR018306">
    <property type="entry name" value="Phage_T5_Orf172_DNA-bd"/>
</dbReference>
<feature type="region of interest" description="Disordered" evidence="1">
    <location>
        <begin position="285"/>
        <end position="337"/>
    </location>
</feature>
<comment type="caution">
    <text evidence="3">The sequence shown here is derived from an EMBL/GenBank/DDBJ whole genome shotgun (WGS) entry which is preliminary data.</text>
</comment>
<dbReference type="Proteomes" id="UP001147760">
    <property type="component" value="Unassembled WGS sequence"/>
</dbReference>
<dbReference type="InterPro" id="IPR053006">
    <property type="entry name" value="Meiosis_regulatory"/>
</dbReference>
<dbReference type="AlphaFoldDB" id="A0A9X0BXE6"/>
<evidence type="ECO:0000256" key="1">
    <source>
        <dbReference type="SAM" id="MobiDB-lite"/>
    </source>
</evidence>
<keyword evidence="4" id="KW-1185">Reference proteome</keyword>
<name>A0A9X0BXE6_9EURO</name>